<dbReference type="AlphaFoldDB" id="A0A899FVF0"/>
<accession>A0A899FVF0</accession>
<protein>
    <submittedName>
        <fullName evidence="1">Uncharacterized protein</fullName>
    </submittedName>
</protein>
<dbReference type="OrthoDB" id="5292411at2759"/>
<gene>
    <name evidence="1" type="ORF">MERGE_000029</name>
</gene>
<dbReference type="EMBL" id="CP054539">
    <property type="protein sequence ID" value="QSL65751.1"/>
    <property type="molecule type" value="Genomic_DNA"/>
</dbReference>
<keyword evidence="2" id="KW-1185">Reference proteome</keyword>
<sequence>MGLKNQFYVDYVFKRSLGISQRNQHPEVPILKIDINTIDTPDKALRRDILLGTISSWPFYLVSVPKCTQNIPYFFDFFENETIFENIRDRNENIDDAEEEGAQYDGDIHLWQLSPNEKVELIKKITFKPLSINNIPIVSLETIWDTTKHTLTQVLLRRHISVTDETESMCGGWIEVRRVQLCPQNNILDMKSMSVPAGEGNIYNNACFSYLKYGIIPVLTNTRVIFFPYYHTNNYDDKTSYDSKVWPSSSSFELEIWSNTSSKELLPIVFELDLYIEKLLEDTNRCSSNIPVLNHFHAEFMTSYKRKINNSSLLGFEGVTIIAGALGKTMLIVVQLRIIPWKREVIPFNIKIWPLKAPTRTPMKAIQAGFSFILGKRLEVHNCHEYCINNKYKLMESYQNDGLGYSRSLKELRCEELGISLLNTGWS</sequence>
<name>A0A899FVF0_9ASCO</name>
<evidence type="ECO:0000313" key="2">
    <source>
        <dbReference type="Proteomes" id="UP000663699"/>
    </source>
</evidence>
<reference evidence="1" key="1">
    <citation type="submission" date="2020-06" db="EMBL/GenBank/DDBJ databases">
        <title>Genomes of multiple members of Pneumocystis genus reveal paths to human pathogen Pneumocystis jirovecii.</title>
        <authorList>
            <person name="Cisse O.H."/>
            <person name="Ma L."/>
            <person name="Dekker J."/>
            <person name="Khil P."/>
            <person name="Jo J."/>
            <person name="Brenchley J."/>
            <person name="Blair R."/>
            <person name="Pahar B."/>
            <person name="Chabe M."/>
            <person name="Van Rompay K.A."/>
            <person name="Keesler R."/>
            <person name="Sukura A."/>
            <person name="Hirsch V."/>
            <person name="Kutty G."/>
            <person name="Liu Y."/>
            <person name="Peng L."/>
            <person name="Chen J."/>
            <person name="Song J."/>
            <person name="Weissenbacher-Lang C."/>
            <person name="Xu J."/>
            <person name="Upham N.S."/>
            <person name="Stajich J.E."/>
            <person name="Cuomo C.A."/>
            <person name="Cushion M.T."/>
            <person name="Kovacs J.A."/>
        </authorList>
    </citation>
    <scope>NUCLEOTIDE SEQUENCE</scope>
    <source>
        <strain evidence="1">2A</strain>
    </source>
</reference>
<organism evidence="1 2">
    <name type="scientific">Pneumocystis wakefieldiae</name>
    <dbReference type="NCBI Taxonomy" id="38082"/>
    <lineage>
        <taxon>Eukaryota</taxon>
        <taxon>Fungi</taxon>
        <taxon>Dikarya</taxon>
        <taxon>Ascomycota</taxon>
        <taxon>Taphrinomycotina</taxon>
        <taxon>Pneumocystomycetes</taxon>
        <taxon>Pneumocystaceae</taxon>
        <taxon>Pneumocystis</taxon>
    </lineage>
</organism>
<proteinExistence type="predicted"/>
<evidence type="ECO:0000313" key="1">
    <source>
        <dbReference type="EMBL" id="QSL65751.1"/>
    </source>
</evidence>
<dbReference type="Proteomes" id="UP000663699">
    <property type="component" value="Chromosome 8"/>
</dbReference>